<evidence type="ECO:0000256" key="1">
    <source>
        <dbReference type="SAM" id="MobiDB-lite"/>
    </source>
</evidence>
<organism evidence="3">
    <name type="scientific">uncultured Craurococcus sp</name>
    <dbReference type="NCBI Taxonomy" id="1135998"/>
    <lineage>
        <taxon>Bacteria</taxon>
        <taxon>Pseudomonadati</taxon>
        <taxon>Pseudomonadota</taxon>
        <taxon>Alphaproteobacteria</taxon>
        <taxon>Acetobacterales</taxon>
        <taxon>Acetobacteraceae</taxon>
        <taxon>Craurococcus</taxon>
        <taxon>environmental samples</taxon>
    </lineage>
</organism>
<feature type="region of interest" description="Disordered" evidence="1">
    <location>
        <begin position="16"/>
        <end position="36"/>
    </location>
</feature>
<keyword evidence="2" id="KW-1133">Transmembrane helix</keyword>
<keyword evidence="2" id="KW-0472">Membrane</keyword>
<feature type="transmembrane region" description="Helical" evidence="2">
    <location>
        <begin position="154"/>
        <end position="173"/>
    </location>
</feature>
<accession>A0A6J4HXK8</accession>
<sequence>MVQCSDIACRDPYIGDVRRQDTQETMSPDSTPDPETGWLALPRCRVGGQVLPLVLLHPRYGIAIQGGPPEAMALLRQRLERARLPAIFPGHLPIVRLAPGQRPETGFDPKQPLTLPGGDAWFTCARRALERDAPQGAVVPIAPRRRRNRRSRRLAVAAGLLALLAGGITLSMVGAGPAKSTLMIEAPAS</sequence>
<reference evidence="3" key="1">
    <citation type="submission" date="2020-02" db="EMBL/GenBank/DDBJ databases">
        <authorList>
            <person name="Meier V. D."/>
        </authorList>
    </citation>
    <scope>NUCLEOTIDE SEQUENCE</scope>
    <source>
        <strain evidence="3">AVDCRST_MAG27</strain>
    </source>
</reference>
<proteinExistence type="predicted"/>
<dbReference type="EMBL" id="CADCTD010000049">
    <property type="protein sequence ID" value="CAA9234475.1"/>
    <property type="molecule type" value="Genomic_DNA"/>
</dbReference>
<keyword evidence="2" id="KW-0812">Transmembrane</keyword>
<name>A0A6J4HXK8_9PROT</name>
<gene>
    <name evidence="3" type="ORF">AVDCRST_MAG27-2179</name>
</gene>
<evidence type="ECO:0000256" key="2">
    <source>
        <dbReference type="SAM" id="Phobius"/>
    </source>
</evidence>
<dbReference type="AlphaFoldDB" id="A0A6J4HXK8"/>
<evidence type="ECO:0000313" key="3">
    <source>
        <dbReference type="EMBL" id="CAA9234475.1"/>
    </source>
</evidence>
<protein>
    <submittedName>
        <fullName evidence="3">Uncharacterized protein</fullName>
    </submittedName>
</protein>